<evidence type="ECO:0000256" key="6">
    <source>
        <dbReference type="SAM" id="MobiDB-lite"/>
    </source>
</evidence>
<dbReference type="Pfam" id="PF23295">
    <property type="entry name" value="Arm_4"/>
    <property type="match status" value="1"/>
</dbReference>
<evidence type="ECO:0000313" key="9">
    <source>
        <dbReference type="EMBL" id="KAH7115898.1"/>
    </source>
</evidence>
<dbReference type="Gene3D" id="2.60.120.200">
    <property type="match status" value="1"/>
</dbReference>
<feature type="region of interest" description="Disordered" evidence="6">
    <location>
        <begin position="1775"/>
        <end position="1798"/>
    </location>
</feature>
<dbReference type="PROSITE" id="PS50082">
    <property type="entry name" value="WD_REPEATS_2"/>
    <property type="match status" value="1"/>
</dbReference>
<dbReference type="Gene3D" id="1.10.1540.10">
    <property type="entry name" value="BEACH domain"/>
    <property type="match status" value="1"/>
</dbReference>
<accession>A0A9P9DB35</accession>
<keyword evidence="1 5" id="KW-0853">WD repeat</keyword>
<organism evidence="9 10">
    <name type="scientific">Dendryphion nanum</name>
    <dbReference type="NCBI Taxonomy" id="256645"/>
    <lineage>
        <taxon>Eukaryota</taxon>
        <taxon>Fungi</taxon>
        <taxon>Dikarya</taxon>
        <taxon>Ascomycota</taxon>
        <taxon>Pezizomycotina</taxon>
        <taxon>Dothideomycetes</taxon>
        <taxon>Pleosporomycetidae</taxon>
        <taxon>Pleosporales</taxon>
        <taxon>Torulaceae</taxon>
        <taxon>Dendryphion</taxon>
    </lineage>
</organism>
<dbReference type="InterPro" id="IPR056252">
    <property type="entry name" value="Alfy-like_Arm-like"/>
</dbReference>
<proteinExistence type="predicted"/>
<sequence length="2653" mass="299770">MPPTARPHRSSTAASRIPPMNNQIAELRTLADDLISAAETSPPTSDILQSQSNALRRMRQLLIESHEQTQTKDAFRYVKGFDVLLLTLRSISGFYKPASLTPPDRIDFFEVIRATLDVLSDALNEHSGNRRYFAKRVEHGGWSALEQALASTGVFGGQSKNKRDDAGQEQLFGLLFAFALGEEALTRIFRDIDKKVEEAQSKQEASESEEKDPSPSADIVVTSPRSVYSDIDIDIDILRGQVHKIFSGTEVLQNPDIIPTIIHFWLGLSGEEAPGTRSKPLSVSVLLAIREITALSPYNKAALHVTGVLSIILPLLFDNKCAPVEAELLRDLADDLIEYGINRLDDAYYLFRKAATSPQAAEFLHQGMQSSRGPPFIQFDLALNGFSAVELPELGRPFPPVNPGGGYTFAAWLRVDKYDPNCHTTIFGAYDDTQTCFLMAYLEKDTRCLILQTYMGHSTGVVPSVRFKKAPRFDEGKWYHVAVVHRRAKGIALGTPKASLYVNGEFTETMKAHYPSHPPVLDSSHESFASLNSNSPKQHQVLAFLGTPRNLAPRLGRNVLCSKLSLASFHLFSEPLSDELLAVYNKLGPRYCGNFQDRLGSFQTYRTSAELHVQNEMLHPGKEEHSEIVAAIRTSAGHLVPESKVLLSFSPTSVMDDDDRNAIDESQLIKSLSKDSARSLHRYTRAHGTPVIINAAVPSVNDALSQPRGFGRLSGDPVVVVPQSLDDAIWRIGGCAAVGLKLVQLAQSLDDVLRAVKILLQAVEGNWRNCEAMEQSNGFAVLAEVVRQKVGFSTINTRKPTTVDPTPEDREYFLSQLLRVILRFIGYDEEHPEESLIINPLAYRILLVDLEIWRRSSSLDTQQLYYNQFAHFAKESKYHHYNTKRFQRIRVIKRLTDALKAESFTPQTFPLFLNAFKTLLEINFNGENARSLSLFVTYALHDNRAQYSKRTLRPKASALRLRKGTPPTMTPGSTPRSESPGQDPSMPPGLPLVELGVAVLQMLSELLCRPSNPAEIVRFAKNVTGKWLLYLLAESDQRVVVLGAKILARLLVANGPHYVKKFSEKTGGFVMMKNRLRHWWNTPGIWTICFAILFDRDVSEIDFERNFDAFNLGDIFFAQDSKSKLKIVYPEVFSVIVAMLETGLRSIVRDPTRQENQPPKAENGEAPVVRGRRRTMSLKTQQPTIDLRSPQAERLNDYAVVLNAAIQFLAELHSRSETFRDYAASSTYVQELLFVLYPVIVTADSVSAETELLSRGSALTFEGQDVVIQPLSKANSQQAPIIRTAHVNASPSPSAHRITPFRRASSFVLVSADKPVVSREATGLQPFLSSRNGSSVVMKVGSTVVEATLEVVLGVFQDQLFYRKDFPGLGLFLKTPPGFQEHQAYFESYVLRQTISSVTTTLQLNQDLLQETRVLTNLSRFVTHLSEAVFEGWFLDGAGPVLDFAGFLLEYLERPDIARIKTVRLCEKAVGIIRTTFLRVVLLRLAELEDSNESSQTIIVIEKMIYWQPIILSTENTDSLFLRLVCYLLYARLSSPHENIRLASANFWRLLLVQKPDETSAILGNALQTDKRDLYDGFQKLVELDNETFLSWFDMNKSDLDNFFYGTTTKAWEDFIQDQNKRTEETAQRRIAKRREKLKQWQAEENNSERIWANHENSTQHWRSNIHASERIKHQRVLQDQQDNTTFLTSVMAKLERRLRAPCALFEDSPPAKWRLDETESRDRRRMRTIVDSATVEHNYQPKRKDTDPIPKISLKLDTAIPTISTKDAVGVTPIENARPSSDLDVTKDTTNDDYPNSDIEDDFEMVEAMYEDEDGFEDKNRKVMRSLNRGDQVQYVCNVSKIVGMEAIEGLLIIGKDYLYLLDDFFQRSDGEIVRVWQAPIDERDPYVQFISGSKAVAHRRPPPRESDDTARNWRWNEVISISKRRFLQRDVAIEIFFHDGQSFLLTAISTQVRNDVYARLLSRTPHVLKPELGNSEISWRLDSLRNPEEAPQTFGSRFASAFSSVTSHPVTRKWLKGEVSNFHYLMFVNTLAGRTFNDLTQYPIFPWVLADYESEELDLSNPESFRDLSRPIAAQTPEAEEKFRKHWKDVEDMPDNFRWHHGTHYSSAMMVATYLVRLQPFTAAHLLVQGGTFDHTDRMFHSVAVNWNSVTNPAIADTRELIPEYFYLSEFLFNSNAYNFGIRSDGRPMDDVELPPWAKNDPAIFIAKQREALESPYVSRNLHHWIDLIFGFKQRGDAAVAAVNVYHPHSYPGAIDLDSVEDNDARITQVNLIHNFGQTPTQVFQRPHPQREEIATKLRKLDTTAESLHRVPGTLLEANDRISSLAYIAKYDKLLCSAPFRHNIPPQFDRYMEWGFTDGSVRFYGSETKKLVGLFEHLHSGQLTTSIFVDGRTLITAGTDCTVAVWTIIKGDRGSIDMQNLTTFFGHKSPVITLASSRAFSAFLSASRDGRVFLWDLNRLEFVRELDLGQEQKKHPIPIQAAKINNNTGHIVLACGSRLLVTTLNGKLLLDQDIRDGEDDTDGITAIAVYEGVANEWCERELIFTGHRRGVVKIFHLAPSSSTGAWTITLIKQLNHTDSSREDGANYSAPITCILPMPQNVYTGDEDGRVVRSSFLDLHPGEWYSRKEGWENQVEWKGGTRMEEAVWGAVG</sequence>
<dbReference type="InterPro" id="IPR013320">
    <property type="entry name" value="ConA-like_dom_sf"/>
</dbReference>
<evidence type="ECO:0000259" key="8">
    <source>
        <dbReference type="PROSITE" id="PS51783"/>
    </source>
</evidence>
<dbReference type="PROSITE" id="PS50197">
    <property type="entry name" value="BEACH"/>
    <property type="match status" value="1"/>
</dbReference>
<dbReference type="Gene3D" id="2.130.10.10">
    <property type="entry name" value="YVTN repeat-like/Quinoprotein amine dehydrogenase"/>
    <property type="match status" value="1"/>
</dbReference>
<feature type="region of interest" description="Disordered" evidence="6">
    <location>
        <begin position="956"/>
        <end position="987"/>
    </location>
</feature>
<protein>
    <recommendedName>
        <fullName evidence="4">Beige protein homolog 1</fullName>
    </recommendedName>
</protein>
<evidence type="ECO:0000313" key="10">
    <source>
        <dbReference type="Proteomes" id="UP000700596"/>
    </source>
</evidence>
<evidence type="ECO:0000256" key="3">
    <source>
        <dbReference type="ARBA" id="ARBA00054699"/>
    </source>
</evidence>
<dbReference type="PROSITE" id="PS50294">
    <property type="entry name" value="WD_REPEATS_REGION"/>
    <property type="match status" value="1"/>
</dbReference>
<dbReference type="Pfam" id="PF13385">
    <property type="entry name" value="Laminin_G_3"/>
    <property type="match status" value="1"/>
</dbReference>
<gene>
    <name evidence="9" type="ORF">B0J11DRAFT_444132</name>
</gene>
<dbReference type="SMART" id="SM00320">
    <property type="entry name" value="WD40"/>
    <property type="match status" value="2"/>
</dbReference>
<feature type="repeat" description="WD" evidence="5">
    <location>
        <begin position="2426"/>
        <end position="2467"/>
    </location>
</feature>
<dbReference type="InterPro" id="IPR015943">
    <property type="entry name" value="WD40/YVTN_repeat-like_dom_sf"/>
</dbReference>
<dbReference type="SMART" id="SM01026">
    <property type="entry name" value="Beach"/>
    <property type="match status" value="1"/>
</dbReference>
<dbReference type="PANTHER" id="PTHR46108">
    <property type="entry name" value="BLUE CHEESE"/>
    <property type="match status" value="1"/>
</dbReference>
<evidence type="ECO:0000256" key="1">
    <source>
        <dbReference type="ARBA" id="ARBA00022574"/>
    </source>
</evidence>
<dbReference type="PROSITE" id="PS51783">
    <property type="entry name" value="PH_BEACH"/>
    <property type="match status" value="1"/>
</dbReference>
<evidence type="ECO:0000256" key="4">
    <source>
        <dbReference type="ARBA" id="ARBA00073334"/>
    </source>
</evidence>
<dbReference type="InterPro" id="IPR036372">
    <property type="entry name" value="BEACH_dom_sf"/>
</dbReference>
<dbReference type="FunFam" id="1.10.1540.10:FF:000001">
    <property type="entry name" value="neurobeachin isoform X1"/>
    <property type="match status" value="1"/>
</dbReference>
<comment type="caution">
    <text evidence="9">The sequence shown here is derived from an EMBL/GenBank/DDBJ whole genome shotgun (WGS) entry which is preliminary data.</text>
</comment>
<feature type="compositionally biased region" description="Low complexity" evidence="6">
    <location>
        <begin position="964"/>
        <end position="975"/>
    </location>
</feature>
<dbReference type="SUPFAM" id="SSF50978">
    <property type="entry name" value="WD40 repeat-like"/>
    <property type="match status" value="1"/>
</dbReference>
<evidence type="ECO:0000259" key="7">
    <source>
        <dbReference type="PROSITE" id="PS50197"/>
    </source>
</evidence>
<dbReference type="InterPro" id="IPR000409">
    <property type="entry name" value="BEACH_dom"/>
</dbReference>
<feature type="domain" description="BEACH" evidence="7">
    <location>
        <begin position="2001"/>
        <end position="2293"/>
    </location>
</feature>
<dbReference type="Pfam" id="PF00400">
    <property type="entry name" value="WD40"/>
    <property type="match status" value="1"/>
</dbReference>
<dbReference type="InterPro" id="IPR051944">
    <property type="entry name" value="BEACH_domain_protein"/>
</dbReference>
<feature type="region of interest" description="Disordered" evidence="6">
    <location>
        <begin position="1149"/>
        <end position="1168"/>
    </location>
</feature>
<dbReference type="SUPFAM" id="SSF81837">
    <property type="entry name" value="BEACH domain"/>
    <property type="match status" value="1"/>
</dbReference>
<dbReference type="EMBL" id="JAGMWT010000015">
    <property type="protein sequence ID" value="KAH7115898.1"/>
    <property type="molecule type" value="Genomic_DNA"/>
</dbReference>
<dbReference type="PANTHER" id="PTHR46108:SF4">
    <property type="entry name" value="BLUE CHEESE"/>
    <property type="match status" value="1"/>
</dbReference>
<dbReference type="InterPro" id="IPR001680">
    <property type="entry name" value="WD40_rpt"/>
</dbReference>
<dbReference type="OrthoDB" id="26681at2759"/>
<dbReference type="Proteomes" id="UP000700596">
    <property type="component" value="Unassembled WGS sequence"/>
</dbReference>
<dbReference type="Pfam" id="PF14844">
    <property type="entry name" value="PH_BEACH"/>
    <property type="match status" value="1"/>
</dbReference>
<feature type="region of interest" description="Disordered" evidence="6">
    <location>
        <begin position="199"/>
        <end position="220"/>
    </location>
</feature>
<evidence type="ECO:0000256" key="5">
    <source>
        <dbReference type="PROSITE-ProRule" id="PRU00221"/>
    </source>
</evidence>
<keyword evidence="10" id="KW-1185">Reference proteome</keyword>
<dbReference type="InterPro" id="IPR023362">
    <property type="entry name" value="PH-BEACH_dom"/>
</dbReference>
<feature type="domain" description="BEACH-type PH" evidence="8">
    <location>
        <begin position="1829"/>
        <end position="1963"/>
    </location>
</feature>
<keyword evidence="2" id="KW-0677">Repeat</keyword>
<name>A0A9P9DB35_9PLEO</name>
<dbReference type="InterPro" id="IPR011993">
    <property type="entry name" value="PH-like_dom_sf"/>
</dbReference>
<dbReference type="CDD" id="cd01201">
    <property type="entry name" value="PH_BEACH"/>
    <property type="match status" value="1"/>
</dbReference>
<dbReference type="SUPFAM" id="SSF50729">
    <property type="entry name" value="PH domain-like"/>
    <property type="match status" value="1"/>
</dbReference>
<reference evidence="9" key="1">
    <citation type="journal article" date="2021" name="Nat. Commun.">
        <title>Genetic determinants of endophytism in the Arabidopsis root mycobiome.</title>
        <authorList>
            <person name="Mesny F."/>
            <person name="Miyauchi S."/>
            <person name="Thiergart T."/>
            <person name="Pickel B."/>
            <person name="Atanasova L."/>
            <person name="Karlsson M."/>
            <person name="Huettel B."/>
            <person name="Barry K.W."/>
            <person name="Haridas S."/>
            <person name="Chen C."/>
            <person name="Bauer D."/>
            <person name="Andreopoulos W."/>
            <person name="Pangilinan J."/>
            <person name="LaButti K."/>
            <person name="Riley R."/>
            <person name="Lipzen A."/>
            <person name="Clum A."/>
            <person name="Drula E."/>
            <person name="Henrissat B."/>
            <person name="Kohler A."/>
            <person name="Grigoriev I.V."/>
            <person name="Martin F.M."/>
            <person name="Hacquard S."/>
        </authorList>
    </citation>
    <scope>NUCLEOTIDE SEQUENCE</scope>
    <source>
        <strain evidence="9">MPI-CAGE-CH-0243</strain>
    </source>
</reference>
<dbReference type="Pfam" id="PF02138">
    <property type="entry name" value="Beach"/>
    <property type="match status" value="1"/>
</dbReference>
<comment type="function">
    <text evidence="3">May be involved in protein sorting and cell wall formation.</text>
</comment>
<dbReference type="Gene3D" id="2.30.29.30">
    <property type="entry name" value="Pleckstrin-homology domain (PH domain)/Phosphotyrosine-binding domain (PTB)"/>
    <property type="match status" value="1"/>
</dbReference>
<dbReference type="SUPFAM" id="SSF49899">
    <property type="entry name" value="Concanavalin A-like lectins/glucanases"/>
    <property type="match status" value="1"/>
</dbReference>
<dbReference type="InterPro" id="IPR036322">
    <property type="entry name" value="WD40_repeat_dom_sf"/>
</dbReference>
<evidence type="ECO:0000256" key="2">
    <source>
        <dbReference type="ARBA" id="ARBA00022737"/>
    </source>
</evidence>
<dbReference type="CDD" id="cd06071">
    <property type="entry name" value="Beach"/>
    <property type="match status" value="1"/>
</dbReference>